<name>Q9SLQ4_SOLME</name>
<protein>
    <submittedName>
        <fullName evidence="1">EEF13 protein</fullName>
    </submittedName>
</protein>
<dbReference type="PANTHER" id="PTHR31284">
    <property type="entry name" value="ACID PHOSPHATASE-LIKE PROTEIN"/>
    <property type="match status" value="1"/>
</dbReference>
<dbReference type="InterPro" id="IPR005519">
    <property type="entry name" value="Acid_phosphat_B-like"/>
</dbReference>
<dbReference type="AlphaFoldDB" id="Q9SLQ4"/>
<dbReference type="EMBL" id="AB032753">
    <property type="protein sequence ID" value="BAA89332.1"/>
    <property type="molecule type" value="mRNA"/>
</dbReference>
<proteinExistence type="evidence at transcript level"/>
<dbReference type="Pfam" id="PF03767">
    <property type="entry name" value="Acid_phosphat_B"/>
    <property type="match status" value="1"/>
</dbReference>
<reference evidence="1" key="1">
    <citation type="journal article" date="2001" name="J. Plant Physiol.">
        <title>Analysis of genes preferentially expressed in early stage of pollinated and parthenocarpic fruit in eggplant.</title>
        <authorList>
            <person name="Nagasawa M."/>
            <person name="Sugiyama A."/>
            <person name="Mori H."/>
            <person name="Shiratake K."/>
            <person name="Yamaki S."/>
        </authorList>
    </citation>
    <scope>NUCLEOTIDE SEQUENCE</scope>
    <source>
        <strain evidence="1">Senryo No. 2</strain>
        <tissue evidence="1">Ovary/fruit</tissue>
    </source>
</reference>
<dbReference type="PANTHER" id="PTHR31284:SF20">
    <property type="entry name" value="ACID PHOSPHATASE 1-LIKE"/>
    <property type="match status" value="1"/>
</dbReference>
<evidence type="ECO:0000313" key="1">
    <source>
        <dbReference type="EMBL" id="BAA89332.1"/>
    </source>
</evidence>
<dbReference type="Gene3D" id="3.40.50.1000">
    <property type="entry name" value="HAD superfamily/HAD-like"/>
    <property type="match status" value="1"/>
</dbReference>
<dbReference type="InterPro" id="IPR023214">
    <property type="entry name" value="HAD_sf"/>
</dbReference>
<sequence length="74" mass="8241">MATIAEKKKRNVKGLMLYKIDSGSAVQFKSSKRTDLVKAGYRIVGNIGDQWTDLIGENVGARTFKVPDPMYYIG</sequence>
<organism evidence="1">
    <name type="scientific">Solanum melongena</name>
    <name type="common">Eggplant</name>
    <name type="synonym">Aubergine</name>
    <dbReference type="NCBI Taxonomy" id="223891"/>
    <lineage>
        <taxon>Eukaryota</taxon>
        <taxon>Viridiplantae</taxon>
        <taxon>Streptophyta</taxon>
        <taxon>Embryophyta</taxon>
        <taxon>Tracheophyta</taxon>
        <taxon>Spermatophyta</taxon>
        <taxon>Magnoliopsida</taxon>
        <taxon>eudicotyledons</taxon>
        <taxon>Gunneridae</taxon>
        <taxon>Pentapetalae</taxon>
        <taxon>asterids</taxon>
        <taxon>lamiids</taxon>
        <taxon>Solanales</taxon>
        <taxon>Solanaceae</taxon>
        <taxon>Solanoideae</taxon>
        <taxon>Solaneae</taxon>
        <taxon>Solanum</taxon>
    </lineage>
</organism>
<accession>Q9SLQ4</accession>
<gene>
    <name evidence="1" type="primary">EEF13</name>
</gene>